<evidence type="ECO:0000313" key="4">
    <source>
        <dbReference type="EMBL" id="MBP2000915.1"/>
    </source>
</evidence>
<dbReference type="Pfam" id="PF00583">
    <property type="entry name" value="Acetyltransf_1"/>
    <property type="match status" value="1"/>
</dbReference>
<dbReference type="RefSeq" id="WP_209861501.1">
    <property type="nucleotide sequence ID" value="NZ_JAGGLD010000003.1"/>
</dbReference>
<gene>
    <name evidence="4" type="ORF">J2Z69_001958</name>
</gene>
<dbReference type="InterPro" id="IPR016181">
    <property type="entry name" value="Acyl_CoA_acyltransferase"/>
</dbReference>
<dbReference type="PROSITE" id="PS51186">
    <property type="entry name" value="GNAT"/>
    <property type="match status" value="1"/>
</dbReference>
<dbReference type="PANTHER" id="PTHR43072">
    <property type="entry name" value="N-ACETYLTRANSFERASE"/>
    <property type="match status" value="1"/>
</dbReference>
<reference evidence="4 5" key="1">
    <citation type="submission" date="2021-03" db="EMBL/GenBank/DDBJ databases">
        <title>Genomic Encyclopedia of Type Strains, Phase IV (KMG-IV): sequencing the most valuable type-strain genomes for metagenomic binning, comparative biology and taxonomic classification.</title>
        <authorList>
            <person name="Goeker M."/>
        </authorList>
    </citation>
    <scope>NUCLEOTIDE SEQUENCE [LARGE SCALE GENOMIC DNA]</scope>
    <source>
        <strain evidence="4 5">DSM 26806</strain>
    </source>
</reference>
<evidence type="ECO:0000313" key="5">
    <source>
        <dbReference type="Proteomes" id="UP001519288"/>
    </source>
</evidence>
<organism evidence="4 5">
    <name type="scientific">Paenibacillus shirakamiensis</name>
    <dbReference type="NCBI Taxonomy" id="1265935"/>
    <lineage>
        <taxon>Bacteria</taxon>
        <taxon>Bacillati</taxon>
        <taxon>Bacillota</taxon>
        <taxon>Bacilli</taxon>
        <taxon>Bacillales</taxon>
        <taxon>Paenibacillaceae</taxon>
        <taxon>Paenibacillus</taxon>
    </lineage>
</organism>
<sequence>MTEITYSIRDAEFEDLEAIVEIYNSTIAGRVVTADVDPITADSRIPWFHDHSPHFRPLWVLCMGQEIAAWLSFQSFYGRPAYDGTAEISIYIDEKFRGQGFGKILIDRAIQIAPSLGVENLVGFVFAHNEPSLALLRKYGFQNWGHLPGVARLDGVARDLVIVGRAV</sequence>
<keyword evidence="2 4" id="KW-0012">Acyltransferase</keyword>
<dbReference type="EMBL" id="JAGGLD010000003">
    <property type="protein sequence ID" value="MBP2000915.1"/>
    <property type="molecule type" value="Genomic_DNA"/>
</dbReference>
<keyword evidence="1 4" id="KW-0808">Transferase</keyword>
<evidence type="ECO:0000256" key="2">
    <source>
        <dbReference type="ARBA" id="ARBA00023315"/>
    </source>
</evidence>
<dbReference type="SUPFAM" id="SSF55729">
    <property type="entry name" value="Acyl-CoA N-acyltransferases (Nat)"/>
    <property type="match status" value="1"/>
</dbReference>
<comment type="caution">
    <text evidence="4">The sequence shown here is derived from an EMBL/GenBank/DDBJ whole genome shotgun (WGS) entry which is preliminary data.</text>
</comment>
<evidence type="ECO:0000259" key="3">
    <source>
        <dbReference type="PROSITE" id="PS51186"/>
    </source>
</evidence>
<evidence type="ECO:0000256" key="1">
    <source>
        <dbReference type="ARBA" id="ARBA00022679"/>
    </source>
</evidence>
<dbReference type="PANTHER" id="PTHR43072:SF23">
    <property type="entry name" value="UPF0039 PROTEIN C11D3.02C"/>
    <property type="match status" value="1"/>
</dbReference>
<dbReference type="Proteomes" id="UP001519288">
    <property type="component" value="Unassembled WGS sequence"/>
</dbReference>
<dbReference type="Gene3D" id="3.40.630.30">
    <property type="match status" value="1"/>
</dbReference>
<proteinExistence type="predicted"/>
<protein>
    <submittedName>
        <fullName evidence="4">Phosphinothricin acetyltransferase</fullName>
        <ecNumber evidence="4">2.3.1.183</ecNumber>
    </submittedName>
</protein>
<keyword evidence="5" id="KW-1185">Reference proteome</keyword>
<dbReference type="InterPro" id="IPR000182">
    <property type="entry name" value="GNAT_dom"/>
</dbReference>
<name>A0ABS4JGS1_9BACL</name>
<feature type="domain" description="N-acetyltransferase" evidence="3">
    <location>
        <begin position="6"/>
        <end position="159"/>
    </location>
</feature>
<dbReference type="CDD" id="cd04301">
    <property type="entry name" value="NAT_SF"/>
    <property type="match status" value="1"/>
</dbReference>
<accession>A0ABS4JGS1</accession>
<dbReference type="EC" id="2.3.1.183" evidence="4"/>
<dbReference type="GO" id="GO:0102971">
    <property type="term" value="F:phosphinothricin N-acetyltransferase activity"/>
    <property type="evidence" value="ECO:0007669"/>
    <property type="project" value="UniProtKB-EC"/>
</dbReference>